<evidence type="ECO:0000313" key="2">
    <source>
        <dbReference type="Proteomes" id="UP000704712"/>
    </source>
</evidence>
<proteinExistence type="predicted"/>
<protein>
    <submittedName>
        <fullName evidence="1">Uncharacterized protein</fullName>
    </submittedName>
</protein>
<gene>
    <name evidence="1" type="ORF">GN958_ATG07019</name>
</gene>
<comment type="caution">
    <text evidence="1">The sequence shown here is derived from an EMBL/GenBank/DDBJ whole genome shotgun (WGS) entry which is preliminary data.</text>
</comment>
<accession>A0A8S9USW4</accession>
<dbReference type="EMBL" id="JAACNO010000949">
    <property type="protein sequence ID" value="KAF4143810.1"/>
    <property type="molecule type" value="Genomic_DNA"/>
</dbReference>
<dbReference type="AlphaFoldDB" id="A0A8S9USW4"/>
<organism evidence="1 2">
    <name type="scientific">Phytophthora infestans</name>
    <name type="common">Potato late blight agent</name>
    <name type="synonym">Botrytis infestans</name>
    <dbReference type="NCBI Taxonomy" id="4787"/>
    <lineage>
        <taxon>Eukaryota</taxon>
        <taxon>Sar</taxon>
        <taxon>Stramenopiles</taxon>
        <taxon>Oomycota</taxon>
        <taxon>Peronosporomycetes</taxon>
        <taxon>Peronosporales</taxon>
        <taxon>Peronosporaceae</taxon>
        <taxon>Phytophthora</taxon>
    </lineage>
</organism>
<reference evidence="1" key="1">
    <citation type="submission" date="2020-03" db="EMBL/GenBank/DDBJ databases">
        <title>Hybrid Assembly of Korean Phytophthora infestans isolates.</title>
        <authorList>
            <person name="Prokchorchik M."/>
            <person name="Lee Y."/>
            <person name="Seo J."/>
            <person name="Cho J.-H."/>
            <person name="Park Y.-E."/>
            <person name="Jang D.-C."/>
            <person name="Im J.-S."/>
            <person name="Choi J.-G."/>
            <person name="Park H.-J."/>
            <person name="Lee G.-B."/>
            <person name="Lee Y.-G."/>
            <person name="Hong S.-Y."/>
            <person name="Cho K."/>
            <person name="Sohn K.H."/>
        </authorList>
    </citation>
    <scope>NUCLEOTIDE SEQUENCE</scope>
    <source>
        <strain evidence="1">KR_2_A2</strain>
    </source>
</reference>
<sequence>MSPRSRPWQQRLVLKVHVNASRRMLMMLDLEIIVAGMVAKDSQVVKMSDEDEASIKVGREDKTNVNDVVAKFNTGGNNDQTPKLCQRFGMVTLDGGGMSWENTAAQKTGTDEKETPFIHLMVEVLAKVNDVEDARAQHAAEHAEKQLSGELVRQTA</sequence>
<dbReference type="Proteomes" id="UP000704712">
    <property type="component" value="Unassembled WGS sequence"/>
</dbReference>
<evidence type="ECO:0000313" key="1">
    <source>
        <dbReference type="EMBL" id="KAF4143810.1"/>
    </source>
</evidence>
<name>A0A8S9USW4_PHYIN</name>